<dbReference type="PROSITE" id="PS52016">
    <property type="entry name" value="TONB_DEPENDENT_REC_3"/>
    <property type="match status" value="1"/>
</dbReference>
<dbReference type="InterPro" id="IPR010917">
    <property type="entry name" value="TonB_rcpt_CS"/>
</dbReference>
<dbReference type="GO" id="GO:0006826">
    <property type="term" value="P:iron ion transport"/>
    <property type="evidence" value="ECO:0007669"/>
    <property type="project" value="UniProtKB-KW"/>
</dbReference>
<gene>
    <name evidence="17" type="ORF">NJ75_02680</name>
</gene>
<evidence type="ECO:0000256" key="11">
    <source>
        <dbReference type="ARBA" id="ARBA00023237"/>
    </source>
</evidence>
<feature type="domain" description="TonB-dependent receptor-like beta-barrel" evidence="15">
    <location>
        <begin position="327"/>
        <end position="883"/>
    </location>
</feature>
<evidence type="ECO:0000256" key="1">
    <source>
        <dbReference type="ARBA" id="ARBA00004571"/>
    </source>
</evidence>
<dbReference type="InterPro" id="IPR036942">
    <property type="entry name" value="Beta-barrel_TonB_sf"/>
</dbReference>
<comment type="subcellular location">
    <subcellularLocation>
        <location evidence="1 12">Cell outer membrane</location>
        <topology evidence="1 12">Multi-pass membrane protein</topology>
    </subcellularLocation>
</comment>
<proteinExistence type="inferred from homology"/>
<evidence type="ECO:0000256" key="2">
    <source>
        <dbReference type="ARBA" id="ARBA00022448"/>
    </source>
</evidence>
<keyword evidence="10 12" id="KW-0472">Membrane</keyword>
<evidence type="ECO:0000256" key="14">
    <source>
        <dbReference type="RuleBase" id="RU003357"/>
    </source>
</evidence>
<keyword evidence="6" id="KW-0732">Signal</keyword>
<evidence type="ECO:0000256" key="9">
    <source>
        <dbReference type="ARBA" id="ARBA00023077"/>
    </source>
</evidence>
<keyword evidence="2 12" id="KW-0813">Transport</keyword>
<evidence type="ECO:0000259" key="16">
    <source>
        <dbReference type="Pfam" id="PF07715"/>
    </source>
</evidence>
<evidence type="ECO:0000256" key="4">
    <source>
        <dbReference type="ARBA" id="ARBA00022496"/>
    </source>
</evidence>
<keyword evidence="9 14" id="KW-0798">TonB box</keyword>
<name>A0A0B9A4Y4_9SPHN</name>
<evidence type="ECO:0000313" key="18">
    <source>
        <dbReference type="Proteomes" id="UP000031338"/>
    </source>
</evidence>
<dbReference type="Gene3D" id="2.40.170.20">
    <property type="entry name" value="TonB-dependent receptor, beta-barrel domain"/>
    <property type="match status" value="2"/>
</dbReference>
<comment type="similarity">
    <text evidence="12 14">Belongs to the TonB-dependent receptor family.</text>
</comment>
<dbReference type="InterPro" id="IPR000531">
    <property type="entry name" value="Beta-barrel_TonB"/>
</dbReference>
<protein>
    <submittedName>
        <fullName evidence="17">TonB-dependent receptor</fullName>
    </submittedName>
</protein>
<evidence type="ECO:0000256" key="10">
    <source>
        <dbReference type="ARBA" id="ARBA00023136"/>
    </source>
</evidence>
<dbReference type="STRING" id="48936.NJ75_02680"/>
<evidence type="ECO:0000256" key="8">
    <source>
        <dbReference type="ARBA" id="ARBA00023065"/>
    </source>
</evidence>
<reference evidence="17 18" key="1">
    <citation type="submission" date="2014-10" db="EMBL/GenBank/DDBJ databases">
        <title>Draft genome sequence of Novosphingobium subterraneum DSM 12447.</title>
        <authorList>
            <person name="Gan H.M."/>
            <person name="Gan H.Y."/>
            <person name="Savka M.A."/>
        </authorList>
    </citation>
    <scope>NUCLEOTIDE SEQUENCE [LARGE SCALE GENOMIC DNA]</scope>
    <source>
        <strain evidence="17 18">DSM 12447</strain>
    </source>
</reference>
<dbReference type="Pfam" id="PF07715">
    <property type="entry name" value="Plug"/>
    <property type="match status" value="1"/>
</dbReference>
<evidence type="ECO:0000313" key="17">
    <source>
        <dbReference type="EMBL" id="KHS45661.1"/>
    </source>
</evidence>
<feature type="domain" description="TonB-dependent receptor plug" evidence="16">
    <location>
        <begin position="93"/>
        <end position="201"/>
    </location>
</feature>
<evidence type="ECO:0000256" key="5">
    <source>
        <dbReference type="ARBA" id="ARBA00022692"/>
    </source>
</evidence>
<evidence type="ECO:0000256" key="3">
    <source>
        <dbReference type="ARBA" id="ARBA00022452"/>
    </source>
</evidence>
<dbReference type="Proteomes" id="UP000031338">
    <property type="component" value="Unassembled WGS sequence"/>
</dbReference>
<dbReference type="PATRIC" id="fig|48936.3.peg.2688"/>
<keyword evidence="8" id="KW-0406">Ion transport</keyword>
<dbReference type="GO" id="GO:0009279">
    <property type="term" value="C:cell outer membrane"/>
    <property type="evidence" value="ECO:0007669"/>
    <property type="project" value="UniProtKB-SubCell"/>
</dbReference>
<dbReference type="PANTHER" id="PTHR32552">
    <property type="entry name" value="FERRICHROME IRON RECEPTOR-RELATED"/>
    <property type="match status" value="1"/>
</dbReference>
<dbReference type="InterPro" id="IPR012910">
    <property type="entry name" value="Plug_dom"/>
</dbReference>
<accession>A0A0B9A4Y4</accession>
<keyword evidence="4" id="KW-0410">Iron transport</keyword>
<dbReference type="PANTHER" id="PTHR32552:SF81">
    <property type="entry name" value="TONB-DEPENDENT OUTER MEMBRANE RECEPTOR"/>
    <property type="match status" value="1"/>
</dbReference>
<organism evidence="17 18">
    <name type="scientific">Novosphingobium subterraneum</name>
    <dbReference type="NCBI Taxonomy" id="48936"/>
    <lineage>
        <taxon>Bacteria</taxon>
        <taxon>Pseudomonadati</taxon>
        <taxon>Pseudomonadota</taxon>
        <taxon>Alphaproteobacteria</taxon>
        <taxon>Sphingomonadales</taxon>
        <taxon>Sphingomonadaceae</taxon>
        <taxon>Novosphingobium</taxon>
    </lineage>
</organism>
<keyword evidence="3 12" id="KW-1134">Transmembrane beta strand</keyword>
<dbReference type="AlphaFoldDB" id="A0A0B9A4Y4"/>
<evidence type="ECO:0000256" key="6">
    <source>
        <dbReference type="ARBA" id="ARBA00022729"/>
    </source>
</evidence>
<keyword evidence="5 12" id="KW-0812">Transmembrane</keyword>
<comment type="caution">
    <text evidence="17">The sequence shown here is derived from an EMBL/GenBank/DDBJ whole genome shotgun (WGS) entry which is preliminary data.</text>
</comment>
<evidence type="ECO:0000256" key="7">
    <source>
        <dbReference type="ARBA" id="ARBA00023004"/>
    </source>
</evidence>
<feature type="short sequence motif" description="TonB C-terminal box" evidence="13">
    <location>
        <begin position="903"/>
        <end position="920"/>
    </location>
</feature>
<dbReference type="EMBL" id="JRVC01000012">
    <property type="protein sequence ID" value="KHS45661.1"/>
    <property type="molecule type" value="Genomic_DNA"/>
</dbReference>
<evidence type="ECO:0000259" key="15">
    <source>
        <dbReference type="Pfam" id="PF00593"/>
    </source>
</evidence>
<keyword evidence="7" id="KW-0408">Iron</keyword>
<dbReference type="InterPro" id="IPR039426">
    <property type="entry name" value="TonB-dep_rcpt-like"/>
</dbReference>
<dbReference type="PROSITE" id="PS01156">
    <property type="entry name" value="TONB_DEPENDENT_REC_2"/>
    <property type="match status" value="1"/>
</dbReference>
<dbReference type="Pfam" id="PF00593">
    <property type="entry name" value="TonB_dep_Rec_b-barrel"/>
    <property type="match status" value="1"/>
</dbReference>
<keyword evidence="11 12" id="KW-0998">Cell outer membrane</keyword>
<keyword evidence="18" id="KW-1185">Reference proteome</keyword>
<dbReference type="SUPFAM" id="SSF56935">
    <property type="entry name" value="Porins"/>
    <property type="match status" value="1"/>
</dbReference>
<keyword evidence="17" id="KW-0675">Receptor</keyword>
<sequence length="920" mass="98762">MTFRPDDGHRPAKARRVNRGTVLQMKSLYAGRAGQAALLAGACGLALAFSATAHAQDAAVAAEEEAQPAPPAPDQAAEGNEIIVTATKREQTLQDVPIAVSVTSAKTLEQAQIRDLKDLTSVVPSLRVTQLQSSANTNFIIRGFGNGANNAGIEPSVGVFIDGVYRSRSAAQIGDFPDVQRIEVLRGPQSTLFGKNASVGVISIVTAAPKFDFGGNVEASYGNYDAVVLKGVVTGPVTDGLAVSLAGGVNKRDGYNKDLGTGNETNERNRWFVRGQALWEPNAQARVRLIGDYSKIDENCCGVVNLRPSSATQAIRALGGRVNGPDEIYANRVYSNIDSVNDIENWGASGQVDYDFGPLTFTSITAYRRLDAFTNQDSDFTSADLIGFNAQDQGIKTFTQELRAATNMDGPLNFLVGGYYFNESIRQSNQLGWGEDARGYADVLIRGLTQNTQSLSSIEATISGLTGTNYTGRFFVAGQKLDERYRLKNEAFSVFGQADFKIGDRLTVTGGINYTKDKKDFAASATSSDVFANLDLVQIGGTALSRGFISTALGTTDPLAIAAFAQANPTVFANLQAQASGFAALNANLSTQQAAADSNPLTVGNPLLALQDLQYLPPFLAVPNAVEPGRTRDDKFTYIVRVAYDLTDDINVYASYATGFKASSINLSRDSRPLLSDRDALIARGLTVVNQTYGSRFAGPESSTVYEIGLKADWGLVTANLAAFDQRINGFQSNTFTGSGFVLANAGKQSVRGIEFEGTVKPAKGWQFNVAMTYLDPKYDSFVLSAVGDLSKTRPAGIPAISSTFAASYDHEFDSGHHLILRGDFHYESPVQIAEGLPGFLDGGTRVAIEAARPFRREVNEANASITWAMPSGFELTLWGRNLTDNRYLLQIFDTPAQPGSISGYTSQPRTYGVAARYRF</sequence>
<evidence type="ECO:0000256" key="12">
    <source>
        <dbReference type="PROSITE-ProRule" id="PRU01360"/>
    </source>
</evidence>
<evidence type="ECO:0000256" key="13">
    <source>
        <dbReference type="PROSITE-ProRule" id="PRU10144"/>
    </source>
</evidence>